<gene>
    <name evidence="2" type="ORF">PPTG_12994</name>
</gene>
<dbReference type="AlphaFoldDB" id="W2Q3B5"/>
<dbReference type="VEuPathDB" id="FungiDB:PPTG_12994"/>
<dbReference type="RefSeq" id="XP_008906937.1">
    <property type="nucleotide sequence ID" value="XM_008908689.1"/>
</dbReference>
<accession>W2Q3B5</accession>
<reference evidence="2 3" key="2">
    <citation type="submission" date="2013-11" db="EMBL/GenBank/DDBJ databases">
        <title>The Genome Sequence of Phytophthora parasitica INRA-310.</title>
        <authorList>
            <consortium name="The Broad Institute Genomics Platform"/>
            <person name="Russ C."/>
            <person name="Tyler B."/>
            <person name="Panabieres F."/>
            <person name="Shan W."/>
            <person name="Tripathy S."/>
            <person name="Grunwald N."/>
            <person name="Machado M."/>
            <person name="Johnson C.S."/>
            <person name="Arredondo F."/>
            <person name="Hong C."/>
            <person name="Coffey M."/>
            <person name="Young S.K."/>
            <person name="Zeng Q."/>
            <person name="Gargeya S."/>
            <person name="Fitzgerald M."/>
            <person name="Abouelleil A."/>
            <person name="Alvarado L."/>
            <person name="Chapman S.B."/>
            <person name="Gainer-Dewar J."/>
            <person name="Goldberg J."/>
            <person name="Griggs A."/>
            <person name="Gujja S."/>
            <person name="Hansen M."/>
            <person name="Howarth C."/>
            <person name="Imamovic A."/>
            <person name="Ireland A."/>
            <person name="Larimer J."/>
            <person name="McCowan C."/>
            <person name="Murphy C."/>
            <person name="Pearson M."/>
            <person name="Poon T.W."/>
            <person name="Priest M."/>
            <person name="Roberts A."/>
            <person name="Saif S."/>
            <person name="Shea T."/>
            <person name="Sykes S."/>
            <person name="Wortman J."/>
            <person name="Nusbaum C."/>
            <person name="Birren B."/>
        </authorList>
    </citation>
    <scope>NUCLEOTIDE SEQUENCE [LARGE SCALE GENOMIC DNA]</scope>
    <source>
        <strain evidence="2 3">INRA-310</strain>
    </source>
</reference>
<feature type="compositionally biased region" description="Polar residues" evidence="1">
    <location>
        <begin position="47"/>
        <end position="59"/>
    </location>
</feature>
<protein>
    <submittedName>
        <fullName evidence="2">Uncharacterized protein</fullName>
    </submittedName>
</protein>
<organism evidence="2 3">
    <name type="scientific">Phytophthora nicotianae (strain INRA-310)</name>
    <name type="common">Phytophthora parasitica</name>
    <dbReference type="NCBI Taxonomy" id="761204"/>
    <lineage>
        <taxon>Eukaryota</taxon>
        <taxon>Sar</taxon>
        <taxon>Stramenopiles</taxon>
        <taxon>Oomycota</taxon>
        <taxon>Peronosporomycetes</taxon>
        <taxon>Peronosporales</taxon>
        <taxon>Peronosporaceae</taxon>
        <taxon>Phytophthora</taxon>
    </lineage>
</organism>
<feature type="compositionally biased region" description="Basic and acidic residues" evidence="1">
    <location>
        <begin position="64"/>
        <end position="77"/>
    </location>
</feature>
<dbReference type="GeneID" id="20182396"/>
<dbReference type="Proteomes" id="UP000018817">
    <property type="component" value="Unassembled WGS sequence"/>
</dbReference>
<feature type="region of interest" description="Disordered" evidence="1">
    <location>
        <begin position="1"/>
        <end position="20"/>
    </location>
</feature>
<dbReference type="EMBL" id="KI669591">
    <property type="protein sequence ID" value="ETN07652.1"/>
    <property type="molecule type" value="Genomic_DNA"/>
</dbReference>
<proteinExistence type="predicted"/>
<name>W2Q3B5_PHYN3</name>
<sequence length="77" mass="9022">MDYDPGDGAVPRPDYEDMSLQDGEDVLVTQETTRTIPLERISHVQKQQNEIASKNSEYPQLQYDKLDLQEQQEQIRR</sequence>
<feature type="region of interest" description="Disordered" evidence="1">
    <location>
        <begin position="47"/>
        <end position="77"/>
    </location>
</feature>
<evidence type="ECO:0000313" key="2">
    <source>
        <dbReference type="EMBL" id="ETN07652.1"/>
    </source>
</evidence>
<evidence type="ECO:0000313" key="3">
    <source>
        <dbReference type="Proteomes" id="UP000018817"/>
    </source>
</evidence>
<evidence type="ECO:0000256" key="1">
    <source>
        <dbReference type="SAM" id="MobiDB-lite"/>
    </source>
</evidence>
<reference evidence="3" key="1">
    <citation type="submission" date="2011-12" db="EMBL/GenBank/DDBJ databases">
        <authorList>
            <consortium name="The Broad Institute Genome Sequencing Platform"/>
            <person name="Russ C."/>
            <person name="Tyler B."/>
            <person name="Panabieres F."/>
            <person name="Shan W."/>
            <person name="Tripathy S."/>
            <person name="Grunwald N."/>
            <person name="Machado M."/>
            <person name="Young S.K."/>
            <person name="Zeng Q."/>
            <person name="Gargeya S."/>
            <person name="Fitzgerald M."/>
            <person name="Haas B."/>
            <person name="Abouelleil A."/>
            <person name="Alvarado L."/>
            <person name="Arachchi H.M."/>
            <person name="Berlin A."/>
            <person name="Chapman S.B."/>
            <person name="Gearin G."/>
            <person name="Goldberg J."/>
            <person name="Griggs A."/>
            <person name="Gujja S."/>
            <person name="Hansen M."/>
            <person name="Heiman D."/>
            <person name="Howarth C."/>
            <person name="Larimer J."/>
            <person name="Lui A."/>
            <person name="MacDonald P.J.P."/>
            <person name="McCowen C."/>
            <person name="Montmayeur A."/>
            <person name="Murphy C."/>
            <person name="Neiman D."/>
            <person name="Pearson M."/>
            <person name="Priest M."/>
            <person name="Roberts A."/>
            <person name="Saif S."/>
            <person name="Shea T."/>
            <person name="Sisk P."/>
            <person name="Stolte C."/>
            <person name="Sykes S."/>
            <person name="Wortman J."/>
            <person name="Nusbaum C."/>
            <person name="Birren B."/>
        </authorList>
    </citation>
    <scope>NUCLEOTIDE SEQUENCE [LARGE SCALE GENOMIC DNA]</scope>
    <source>
        <strain evidence="3">INRA-310</strain>
    </source>
</reference>
<dbReference type="OrthoDB" id="121016at2759"/>